<dbReference type="AlphaFoldDB" id="A0A2Z7BCU5"/>
<accession>A0A2Z7BCU5</accession>
<evidence type="ECO:0000256" key="1">
    <source>
        <dbReference type="SAM" id="MobiDB-lite"/>
    </source>
</evidence>
<feature type="compositionally biased region" description="Basic residues" evidence="1">
    <location>
        <begin position="252"/>
        <end position="264"/>
    </location>
</feature>
<organism evidence="2 3">
    <name type="scientific">Dorcoceras hygrometricum</name>
    <dbReference type="NCBI Taxonomy" id="472368"/>
    <lineage>
        <taxon>Eukaryota</taxon>
        <taxon>Viridiplantae</taxon>
        <taxon>Streptophyta</taxon>
        <taxon>Embryophyta</taxon>
        <taxon>Tracheophyta</taxon>
        <taxon>Spermatophyta</taxon>
        <taxon>Magnoliopsida</taxon>
        <taxon>eudicotyledons</taxon>
        <taxon>Gunneridae</taxon>
        <taxon>Pentapetalae</taxon>
        <taxon>asterids</taxon>
        <taxon>lamiids</taxon>
        <taxon>Lamiales</taxon>
        <taxon>Gesneriaceae</taxon>
        <taxon>Didymocarpoideae</taxon>
        <taxon>Trichosporeae</taxon>
        <taxon>Loxocarpinae</taxon>
        <taxon>Dorcoceras</taxon>
    </lineage>
</organism>
<feature type="compositionally biased region" description="Low complexity" evidence="1">
    <location>
        <begin position="265"/>
        <end position="283"/>
    </location>
</feature>
<dbReference type="OrthoDB" id="1751168at2759"/>
<sequence>MASSLFVNTLQVSFTSVLAMEHAGMVRMFKALEDTGLRGFLEGTTLVFESVVTEFFSNARVIAGTIVRTVSGKKLVVTEEIFSRTYKIPTEGMHNLSGIPNKTIAEMRTRFSATTVPFKSSGNKKDLLFEYRLLHDIVGKSLCEKAGSFDKVTCEKFELMVAISAGLSVNWSRILFQRLLGMANLGTSTKLHAKKVLTSKQVENYIKINQGPTPTEDTASNTEGEPSQHTPQVPPEITKSLADATEQNVPNPKKRKHKGKKQKTHTQSAATQITTTPLNTTATQTVENRETVVPPYVDPEEDSDTDSCPLMQRQRRTMKASESSDSLHLTHLLKRMRTQRQAGTTQPDPIPALTIAPEEFPEDQIPQKGGVDNLDKDLALNDQTERDEHHDHNFTTANVDSFHQIAPTEGEGTVAGDEQRDPRLQDPTTMEINLSDQGIGEVNLEEGLNSDARKEHARQSGPDLVADVRNGSFDDPIPTVPNADEANIADNEQMDHGSEEPKNIFPTTIAQIHPDSASADTYCQSLIASAREKVSAQLAIFEEWTHFRLEELRLIAATHRHHRGMVGLPFTTPESDFFPKFSPALEMYGLTGNTIGFALNENPQIEQNENETLNEHQAQENESLIPISRHDIRTQDGQNSEARADEGLNAIPISVINTDVTTVATENTSSGHGLHSSDLQIISSASMESYTLQLLSTATKTLATLSTCWDPDHASRRGSGRTEKQYRETINTIKTKHSMTFIGRLRLLPCWQLVPGSDRFRKENGTSR</sequence>
<dbReference type="Proteomes" id="UP000250235">
    <property type="component" value="Unassembled WGS sequence"/>
</dbReference>
<dbReference type="EMBL" id="KV007601">
    <property type="protein sequence ID" value="KZV31239.1"/>
    <property type="molecule type" value="Genomic_DNA"/>
</dbReference>
<proteinExistence type="predicted"/>
<reference evidence="2 3" key="1">
    <citation type="journal article" date="2015" name="Proc. Natl. Acad. Sci. U.S.A.">
        <title>The resurrection genome of Boea hygrometrica: A blueprint for survival of dehydration.</title>
        <authorList>
            <person name="Xiao L."/>
            <person name="Yang G."/>
            <person name="Zhang L."/>
            <person name="Yang X."/>
            <person name="Zhao S."/>
            <person name="Ji Z."/>
            <person name="Zhou Q."/>
            <person name="Hu M."/>
            <person name="Wang Y."/>
            <person name="Chen M."/>
            <person name="Xu Y."/>
            <person name="Jin H."/>
            <person name="Xiao X."/>
            <person name="Hu G."/>
            <person name="Bao F."/>
            <person name="Hu Y."/>
            <person name="Wan P."/>
            <person name="Li L."/>
            <person name="Deng X."/>
            <person name="Kuang T."/>
            <person name="Xiang C."/>
            <person name="Zhu J.K."/>
            <person name="Oliver M.J."/>
            <person name="He Y."/>
        </authorList>
    </citation>
    <scope>NUCLEOTIDE SEQUENCE [LARGE SCALE GENOMIC DNA]</scope>
    <source>
        <strain evidence="3">cv. XS01</strain>
    </source>
</reference>
<feature type="compositionally biased region" description="Polar residues" evidence="1">
    <location>
        <begin position="210"/>
        <end position="231"/>
    </location>
</feature>
<feature type="region of interest" description="Disordered" evidence="1">
    <location>
        <begin position="208"/>
        <end position="283"/>
    </location>
</feature>
<protein>
    <submittedName>
        <fullName evidence="2">Uncharacterized protein</fullName>
    </submittedName>
</protein>
<name>A0A2Z7BCU5_9LAMI</name>
<keyword evidence="3" id="KW-1185">Reference proteome</keyword>
<evidence type="ECO:0000313" key="2">
    <source>
        <dbReference type="EMBL" id="KZV31239.1"/>
    </source>
</evidence>
<evidence type="ECO:0000313" key="3">
    <source>
        <dbReference type="Proteomes" id="UP000250235"/>
    </source>
</evidence>
<gene>
    <name evidence="2" type="ORF">F511_36452</name>
</gene>